<dbReference type="Gene3D" id="3.20.20.190">
    <property type="entry name" value="Phosphatidylinositol (PI) phosphodiesterase"/>
    <property type="match status" value="1"/>
</dbReference>
<name>W4KDZ9_HETIT</name>
<dbReference type="RefSeq" id="XP_009543796.1">
    <property type="nucleotide sequence ID" value="XM_009545501.1"/>
</dbReference>
<dbReference type="OrthoDB" id="1058301at2759"/>
<dbReference type="AlphaFoldDB" id="W4KDZ9"/>
<dbReference type="Pfam" id="PF03009">
    <property type="entry name" value="GDPD"/>
    <property type="match status" value="1"/>
</dbReference>
<dbReference type="PANTHER" id="PTHR43805">
    <property type="entry name" value="GLYCEROPHOSPHORYL DIESTER PHOSPHODIESTERASE"/>
    <property type="match status" value="1"/>
</dbReference>
<keyword evidence="3" id="KW-1185">Reference proteome</keyword>
<dbReference type="Proteomes" id="UP000030671">
    <property type="component" value="Unassembled WGS sequence"/>
</dbReference>
<dbReference type="InParanoid" id="W4KDZ9"/>
<dbReference type="GO" id="GO:0006629">
    <property type="term" value="P:lipid metabolic process"/>
    <property type="evidence" value="ECO:0007669"/>
    <property type="project" value="InterPro"/>
</dbReference>
<protein>
    <recommendedName>
        <fullName evidence="1">GP-PDE domain-containing protein</fullName>
    </recommendedName>
</protein>
<proteinExistence type="predicted"/>
<dbReference type="GO" id="GO:0008081">
    <property type="term" value="F:phosphoric diester hydrolase activity"/>
    <property type="evidence" value="ECO:0007669"/>
    <property type="project" value="InterPro"/>
</dbReference>
<dbReference type="STRING" id="747525.W4KDZ9"/>
<dbReference type="GeneID" id="20672076"/>
<reference evidence="2 3" key="1">
    <citation type="journal article" date="2012" name="New Phytol.">
        <title>Insight into trade-off between wood decay and parasitism from the genome of a fungal forest pathogen.</title>
        <authorList>
            <person name="Olson A."/>
            <person name="Aerts A."/>
            <person name="Asiegbu F."/>
            <person name="Belbahri L."/>
            <person name="Bouzid O."/>
            <person name="Broberg A."/>
            <person name="Canback B."/>
            <person name="Coutinho P.M."/>
            <person name="Cullen D."/>
            <person name="Dalman K."/>
            <person name="Deflorio G."/>
            <person name="van Diepen L.T."/>
            <person name="Dunand C."/>
            <person name="Duplessis S."/>
            <person name="Durling M."/>
            <person name="Gonthier P."/>
            <person name="Grimwood J."/>
            <person name="Fossdal C.G."/>
            <person name="Hansson D."/>
            <person name="Henrissat B."/>
            <person name="Hietala A."/>
            <person name="Himmelstrand K."/>
            <person name="Hoffmeister D."/>
            <person name="Hogberg N."/>
            <person name="James T.Y."/>
            <person name="Karlsson M."/>
            <person name="Kohler A."/>
            <person name="Kues U."/>
            <person name="Lee Y.H."/>
            <person name="Lin Y.C."/>
            <person name="Lind M."/>
            <person name="Lindquist E."/>
            <person name="Lombard V."/>
            <person name="Lucas S."/>
            <person name="Lunden K."/>
            <person name="Morin E."/>
            <person name="Murat C."/>
            <person name="Park J."/>
            <person name="Raffaello T."/>
            <person name="Rouze P."/>
            <person name="Salamov A."/>
            <person name="Schmutz J."/>
            <person name="Solheim H."/>
            <person name="Stahlberg J."/>
            <person name="Velez H."/>
            <person name="de Vries R.P."/>
            <person name="Wiebenga A."/>
            <person name="Woodward S."/>
            <person name="Yakovlev I."/>
            <person name="Garbelotto M."/>
            <person name="Martin F."/>
            <person name="Grigoriev I.V."/>
            <person name="Stenlid J."/>
        </authorList>
    </citation>
    <scope>NUCLEOTIDE SEQUENCE [LARGE SCALE GENOMIC DNA]</scope>
    <source>
        <strain evidence="2 3">TC 32-1</strain>
    </source>
</reference>
<evidence type="ECO:0000313" key="2">
    <source>
        <dbReference type="EMBL" id="ETW84082.1"/>
    </source>
</evidence>
<dbReference type="PROSITE" id="PS51704">
    <property type="entry name" value="GP_PDE"/>
    <property type="match status" value="1"/>
</dbReference>
<accession>W4KDZ9</accession>
<dbReference type="KEGG" id="hir:HETIRDRAFT_381444"/>
<dbReference type="SUPFAM" id="SSF51695">
    <property type="entry name" value="PLC-like phosphodiesterases"/>
    <property type="match status" value="1"/>
</dbReference>
<gene>
    <name evidence="2" type="ORF">HETIRDRAFT_381444</name>
</gene>
<evidence type="ECO:0000259" key="1">
    <source>
        <dbReference type="PROSITE" id="PS51704"/>
    </source>
</evidence>
<dbReference type="PANTHER" id="PTHR43805:SF1">
    <property type="entry name" value="GP-PDE DOMAIN-CONTAINING PROTEIN"/>
    <property type="match status" value="1"/>
</dbReference>
<dbReference type="eggNOG" id="KOG2258">
    <property type="taxonomic scope" value="Eukaryota"/>
</dbReference>
<dbReference type="CDD" id="cd08570">
    <property type="entry name" value="GDPD_YPL206cp_fungi"/>
    <property type="match status" value="1"/>
</dbReference>
<evidence type="ECO:0000313" key="3">
    <source>
        <dbReference type="Proteomes" id="UP000030671"/>
    </source>
</evidence>
<dbReference type="EMBL" id="KI925456">
    <property type="protein sequence ID" value="ETW84082.1"/>
    <property type="molecule type" value="Genomic_DNA"/>
</dbReference>
<feature type="domain" description="GP-PDE" evidence="1">
    <location>
        <begin position="52"/>
        <end position="296"/>
    </location>
</feature>
<dbReference type="FunCoup" id="W4KDZ9">
    <property type="interactions" value="84"/>
</dbReference>
<dbReference type="InterPro" id="IPR017946">
    <property type="entry name" value="PLC-like_Pdiesterase_TIM-brl"/>
</dbReference>
<dbReference type="HOGENOM" id="CLU_030006_1_0_1"/>
<sequence length="360" mass="40681">MHTAIKAGVARVLALATLAPPPSLSHLLRPRPRPFPTSSFFAMSNSMVRALPECWGHRGASAAYPENTLASFDAAIRDGAEGIESADVHVSLDDVVVMFHDPSLERTTNSKGLIREKTWYGQDGMEHVRTTKEPRQSIPTFAETVALLMKPENRHVKFNVDVKVYNDPPRLFALMHKAIAAHPEWETLLAPRIILGLWHPRFIVHAKKHMPYCRRSYIGGSTDIARKYFWEHCDAFSMWFPSLSTLDGERFRRECKQSGKHLMVWTVNEPAQMMEAARWGVNAILTDTTKTWLNMRTELDGDYDRVGSQYPRSFLWMAPSYYGAVQYALSLMAKRKLESVAGSFDVAEDLSTPTAVRAEA</sequence>
<dbReference type="InterPro" id="IPR030395">
    <property type="entry name" value="GP_PDE_dom"/>
</dbReference>
<organism evidence="2 3">
    <name type="scientific">Heterobasidion irregulare (strain TC 32-1)</name>
    <dbReference type="NCBI Taxonomy" id="747525"/>
    <lineage>
        <taxon>Eukaryota</taxon>
        <taxon>Fungi</taxon>
        <taxon>Dikarya</taxon>
        <taxon>Basidiomycota</taxon>
        <taxon>Agaricomycotina</taxon>
        <taxon>Agaricomycetes</taxon>
        <taxon>Russulales</taxon>
        <taxon>Bondarzewiaceae</taxon>
        <taxon>Heterobasidion</taxon>
        <taxon>Heterobasidion annosum species complex</taxon>
    </lineage>
</organism>